<keyword evidence="2" id="KW-1185">Reference proteome</keyword>
<dbReference type="HOGENOM" id="CLU_159745_0_0_2"/>
<gene>
    <name evidence="1" type="ordered locus">Igag_0459</name>
</gene>
<dbReference type="KEGG" id="iag:Igag_0459"/>
<dbReference type="Proteomes" id="UP000001304">
    <property type="component" value="Chromosome"/>
</dbReference>
<proteinExistence type="predicted"/>
<evidence type="ECO:0000313" key="2">
    <source>
        <dbReference type="Proteomes" id="UP000001304"/>
    </source>
</evidence>
<name>E0SRM2_IGNAA</name>
<reference evidence="1 2" key="1">
    <citation type="journal article" date="2010" name="Stand. Genomic Sci.">
        <title>Complete genome sequence of Ignisphaera aggregans type strain (AQ1.S1).</title>
        <authorList>
            <person name="Goker M."/>
            <person name="Held B."/>
            <person name="Lapidus A."/>
            <person name="Nolan M."/>
            <person name="Spring S."/>
            <person name="Yasawong M."/>
            <person name="Lucas S."/>
            <person name="Glavina Del Rio T."/>
            <person name="Tice H."/>
            <person name="Cheng J.F."/>
            <person name="Goodwin L."/>
            <person name="Tapia R."/>
            <person name="Pitluck S."/>
            <person name="Liolios K."/>
            <person name="Ivanova N."/>
            <person name="Mavromatis K."/>
            <person name="Mikhailova N."/>
            <person name="Pati A."/>
            <person name="Chen A."/>
            <person name="Palaniappan K."/>
            <person name="Brambilla E."/>
            <person name="Land M."/>
            <person name="Hauser L."/>
            <person name="Chang Y.J."/>
            <person name="Jeffries C.D."/>
            <person name="Brettin T."/>
            <person name="Detter J.C."/>
            <person name="Han C."/>
            <person name="Rohde M."/>
            <person name="Sikorski J."/>
            <person name="Woyke T."/>
            <person name="Bristow J."/>
            <person name="Eisen J.A."/>
            <person name="Markowitz V."/>
            <person name="Hugenholtz P."/>
            <person name="Kyrpides N.C."/>
            <person name="Klenk H.P."/>
        </authorList>
    </citation>
    <scope>NUCLEOTIDE SEQUENCE [LARGE SCALE GENOMIC DNA]</scope>
    <source>
        <strain evidence="2">DSM 17230 / JCM 13409 / AQ1.S1</strain>
    </source>
</reference>
<accession>E0SRM2</accession>
<organism evidence="1 2">
    <name type="scientific">Ignisphaera aggregans (strain DSM 17230 / JCM 13409 / AQ1.S1)</name>
    <dbReference type="NCBI Taxonomy" id="583356"/>
    <lineage>
        <taxon>Archaea</taxon>
        <taxon>Thermoproteota</taxon>
        <taxon>Thermoprotei</taxon>
        <taxon>Desulfurococcales</taxon>
        <taxon>Desulfurococcaceae</taxon>
        <taxon>Ignisphaera</taxon>
    </lineage>
</organism>
<dbReference type="EMBL" id="CP002098">
    <property type="protein sequence ID" value="ADM27297.1"/>
    <property type="molecule type" value="Genomic_DNA"/>
</dbReference>
<evidence type="ECO:0000313" key="1">
    <source>
        <dbReference type="EMBL" id="ADM27297.1"/>
    </source>
</evidence>
<protein>
    <submittedName>
        <fullName evidence="1">Uncharacterized protein</fullName>
    </submittedName>
</protein>
<dbReference type="AlphaFoldDB" id="E0SRM2"/>
<dbReference type="BioCyc" id="IAGG583356:GHAH-463-MONOMER"/>
<sequence>MLFGSGKIVKDYRLLNRYFELLDKRNIDKSNLMPTSSDIETVVSMAMEGSINLLQMINMLANRLKLKIYGDIAKEAFRDVYGIEVDESIAIDRIAMDMAGWVIEIAEALGLIRIVGSLPKE</sequence>
<dbReference type="STRING" id="583356.Igag_0459"/>